<evidence type="ECO:0000313" key="4">
    <source>
        <dbReference type="Proteomes" id="UP000515312"/>
    </source>
</evidence>
<evidence type="ECO:0000259" key="2">
    <source>
        <dbReference type="Pfam" id="PF13439"/>
    </source>
</evidence>
<proteinExistence type="predicted"/>
<evidence type="ECO:0000259" key="1">
    <source>
        <dbReference type="Pfam" id="PF00534"/>
    </source>
</evidence>
<dbReference type="InterPro" id="IPR050194">
    <property type="entry name" value="Glycosyltransferase_grp1"/>
</dbReference>
<protein>
    <submittedName>
        <fullName evidence="3">Glycosyltransferase family 4 protein</fullName>
    </submittedName>
</protein>
<accession>A0A7G8BCJ8</accession>
<organism evidence="3 4">
    <name type="scientific">Alloacidobacterium dinghuense</name>
    <dbReference type="NCBI Taxonomy" id="2763107"/>
    <lineage>
        <taxon>Bacteria</taxon>
        <taxon>Pseudomonadati</taxon>
        <taxon>Acidobacteriota</taxon>
        <taxon>Terriglobia</taxon>
        <taxon>Terriglobales</taxon>
        <taxon>Acidobacteriaceae</taxon>
        <taxon>Alloacidobacterium</taxon>
    </lineage>
</organism>
<dbReference type="Pfam" id="PF13439">
    <property type="entry name" value="Glyco_transf_4"/>
    <property type="match status" value="1"/>
</dbReference>
<gene>
    <name evidence="3" type="ORF">H7849_13855</name>
</gene>
<dbReference type="PANTHER" id="PTHR45947">
    <property type="entry name" value="SULFOQUINOVOSYL TRANSFERASE SQD2"/>
    <property type="match status" value="1"/>
</dbReference>
<evidence type="ECO:0000313" key="3">
    <source>
        <dbReference type="EMBL" id="QNI30268.1"/>
    </source>
</evidence>
<dbReference type="AlphaFoldDB" id="A0A7G8BCJ8"/>
<dbReference type="InterPro" id="IPR001296">
    <property type="entry name" value="Glyco_trans_1"/>
</dbReference>
<dbReference type="SUPFAM" id="SSF53756">
    <property type="entry name" value="UDP-Glycosyltransferase/glycogen phosphorylase"/>
    <property type="match status" value="1"/>
</dbReference>
<dbReference type="Gene3D" id="3.40.50.2000">
    <property type="entry name" value="Glycogen Phosphorylase B"/>
    <property type="match status" value="2"/>
</dbReference>
<dbReference type="KEGG" id="adin:H7849_13855"/>
<dbReference type="InterPro" id="IPR028098">
    <property type="entry name" value="Glyco_trans_4-like_N"/>
</dbReference>
<dbReference type="CDD" id="cd03794">
    <property type="entry name" value="GT4_WbuB-like"/>
    <property type="match status" value="1"/>
</dbReference>
<dbReference type="EMBL" id="CP060394">
    <property type="protein sequence ID" value="QNI30268.1"/>
    <property type="molecule type" value="Genomic_DNA"/>
</dbReference>
<dbReference type="RefSeq" id="WP_186740030.1">
    <property type="nucleotide sequence ID" value="NZ_CP060394.1"/>
</dbReference>
<keyword evidence="3" id="KW-0808">Transferase</keyword>
<dbReference type="PANTHER" id="PTHR45947:SF3">
    <property type="entry name" value="SULFOQUINOVOSYL TRANSFERASE SQD2"/>
    <property type="match status" value="1"/>
</dbReference>
<name>A0A7G8BCJ8_9BACT</name>
<dbReference type="Pfam" id="PF00534">
    <property type="entry name" value="Glycos_transf_1"/>
    <property type="match status" value="1"/>
</dbReference>
<feature type="domain" description="Glycosyltransferase subfamily 4-like N-terminal" evidence="2">
    <location>
        <begin position="16"/>
        <end position="191"/>
    </location>
</feature>
<reference evidence="3 4" key="1">
    <citation type="submission" date="2020-08" db="EMBL/GenBank/DDBJ databases">
        <title>Edaphobacter telluris sp. nov. and Acidobacterium dinghuensis sp. nov., two acidobacteria isolated from forest soil.</title>
        <authorList>
            <person name="Fu J."/>
            <person name="Qiu L."/>
        </authorList>
    </citation>
    <scope>NUCLEOTIDE SEQUENCE [LARGE SCALE GENOMIC DNA]</scope>
    <source>
        <strain evidence="3">4Y35</strain>
    </source>
</reference>
<dbReference type="GO" id="GO:0016758">
    <property type="term" value="F:hexosyltransferase activity"/>
    <property type="evidence" value="ECO:0007669"/>
    <property type="project" value="TreeGrafter"/>
</dbReference>
<sequence length="412" mass="46381">MRIFVNEFCGHPFQIQLSRELVIRGHEVEHVYFSGNLSTPKGAVEAANTAHRLNISGLNIKRAFEKHSIRSRRAADIEYGMAVAEAVSRFKPDVVISANMPLDAQKILLKAARKHNAKFIYWLQDVYSMAVRFVLARRQKILANIGGAYYESLEKKLLRQSDSIVCISDSFVDYVKDWGIEEEKIHLIENWSPLDEITPMSKDNPWARENGVAQKFCFMYSGTLGMKHRPELLLCLAKHLDATREAILIVNAAGAGADWLRDQTKDISPEAFRLHPFQPYERLSEVMATADVLIALLDSDAGKFAVPSKTLAYLCAARPILMAAPNVNQAAKVIQAAKAGLLVSPDSPEDFVFAARKFIDNPHERAAYAKQARAYAERNFNIGHIADRFLNLIRHDRCGQTARLFPRDCELD</sequence>
<keyword evidence="4" id="KW-1185">Reference proteome</keyword>
<feature type="domain" description="Glycosyl transferase family 1" evidence="1">
    <location>
        <begin position="214"/>
        <end position="373"/>
    </location>
</feature>
<dbReference type="Proteomes" id="UP000515312">
    <property type="component" value="Chromosome"/>
</dbReference>